<protein>
    <submittedName>
        <fullName evidence="4">N-acetylmuramoyl-L-alanine amidase</fullName>
        <ecNumber evidence="4">3.5.1.28</ecNumber>
    </submittedName>
</protein>
<evidence type="ECO:0000256" key="2">
    <source>
        <dbReference type="ARBA" id="ARBA00023316"/>
    </source>
</evidence>
<proteinExistence type="predicted"/>
<name>A0ABT5X3N1_9ENTE</name>
<dbReference type="PROSITE" id="PS51781">
    <property type="entry name" value="SH3B"/>
    <property type="match status" value="1"/>
</dbReference>
<accession>A0ABT5X3N1</accession>
<dbReference type="EC" id="3.5.1.28" evidence="4"/>
<keyword evidence="2" id="KW-0961">Cell wall biogenesis/degradation</keyword>
<sequence length="434" mass="49308">MKAKKKQWKIYLLFLLATAILTVSFVVTIRLAIADLNPKRDVVITGNKAVIRMEPDLNSTKITNKKMGDTIKITNRKKDWYRVKVGKKKYGWLPVTETNRGQINHSTNIKALSKKDNVKIKLKPDTDSLTVGTLSEKEAITITAQLAEWSQISTEKVEGWVLTSSLRQLSKPDKNETVSTNVYVRQKTTSLYSEPKESSKVVSKLFYNDELIYLSRQNGWYKVLTNKDKIGYIPNWVVNFTKPNKKHPYLINPIIGKTIMLDPGHGGDDAGALSNDEIVYEKTVTLASARYVKKALEKKGAHVILTRTNDTTLPLDDITKKENSLDVDVFISFHYDSTEYSNQASGFTTYYYNPNDQLLAQSVSDELGKELPLPNRGTEFGDYMVIRESTTSALLLELGYMNNDFDKDHFIKKSYQKKVAKAVADGLYNYFENH</sequence>
<gene>
    <name evidence="4" type="ORF">OL233_09915</name>
</gene>
<dbReference type="Proteomes" id="UP001147148">
    <property type="component" value="Unassembled WGS sequence"/>
</dbReference>
<dbReference type="InterPro" id="IPR050695">
    <property type="entry name" value="N-acetylmuramoyl_amidase_3"/>
</dbReference>
<reference evidence="4" key="1">
    <citation type="submission" date="2022-10" db="EMBL/GenBank/DDBJ databases">
        <title>Vagococcus sp. isolated from poultry meat.</title>
        <authorList>
            <person name="Johansson P."/>
            <person name="Bjorkroth J."/>
        </authorList>
    </citation>
    <scope>NUCLEOTIDE SEQUENCE</scope>
    <source>
        <strain evidence="4">PNs007</strain>
    </source>
</reference>
<evidence type="ECO:0000256" key="1">
    <source>
        <dbReference type="ARBA" id="ARBA00022801"/>
    </source>
</evidence>
<dbReference type="CDD" id="cd02696">
    <property type="entry name" value="MurNAc-LAA"/>
    <property type="match status" value="1"/>
</dbReference>
<organism evidence="4 5">
    <name type="scientific">Vagococcus proximus</name>
    <dbReference type="NCBI Taxonomy" id="2991417"/>
    <lineage>
        <taxon>Bacteria</taxon>
        <taxon>Bacillati</taxon>
        <taxon>Bacillota</taxon>
        <taxon>Bacilli</taxon>
        <taxon>Lactobacillales</taxon>
        <taxon>Enterococcaceae</taxon>
        <taxon>Vagococcus</taxon>
    </lineage>
</organism>
<comment type="caution">
    <text evidence="4">The sequence shown here is derived from an EMBL/GenBank/DDBJ whole genome shotgun (WGS) entry which is preliminary data.</text>
</comment>
<evidence type="ECO:0000259" key="3">
    <source>
        <dbReference type="PROSITE" id="PS51781"/>
    </source>
</evidence>
<dbReference type="InterPro" id="IPR002508">
    <property type="entry name" value="MurNAc-LAA_cat"/>
</dbReference>
<dbReference type="Gene3D" id="2.30.30.40">
    <property type="entry name" value="SH3 Domains"/>
    <property type="match status" value="3"/>
</dbReference>
<dbReference type="SMART" id="SM00646">
    <property type="entry name" value="Ami_3"/>
    <property type="match status" value="1"/>
</dbReference>
<keyword evidence="5" id="KW-1185">Reference proteome</keyword>
<keyword evidence="1 4" id="KW-0378">Hydrolase</keyword>
<dbReference type="PANTHER" id="PTHR30404">
    <property type="entry name" value="N-ACETYLMURAMOYL-L-ALANINE AMIDASE"/>
    <property type="match status" value="1"/>
</dbReference>
<dbReference type="Gene3D" id="3.40.630.40">
    <property type="entry name" value="Zn-dependent exopeptidases"/>
    <property type="match status" value="1"/>
</dbReference>
<evidence type="ECO:0000313" key="4">
    <source>
        <dbReference type="EMBL" id="MDF0480599.1"/>
    </source>
</evidence>
<dbReference type="EMBL" id="JAPDSH010000008">
    <property type="protein sequence ID" value="MDF0480599.1"/>
    <property type="molecule type" value="Genomic_DNA"/>
</dbReference>
<dbReference type="GO" id="GO:0008745">
    <property type="term" value="F:N-acetylmuramoyl-L-alanine amidase activity"/>
    <property type="evidence" value="ECO:0007669"/>
    <property type="project" value="UniProtKB-EC"/>
</dbReference>
<dbReference type="InterPro" id="IPR003646">
    <property type="entry name" value="SH3-like_bac-type"/>
</dbReference>
<dbReference type="Pfam" id="PF08239">
    <property type="entry name" value="SH3_3"/>
    <property type="match status" value="2"/>
</dbReference>
<dbReference type="SMART" id="SM00287">
    <property type="entry name" value="SH3b"/>
    <property type="match status" value="3"/>
</dbReference>
<feature type="domain" description="SH3b" evidence="3">
    <location>
        <begin position="171"/>
        <end position="241"/>
    </location>
</feature>
<evidence type="ECO:0000313" key="5">
    <source>
        <dbReference type="Proteomes" id="UP001147148"/>
    </source>
</evidence>
<dbReference type="Pfam" id="PF01520">
    <property type="entry name" value="Amidase_3"/>
    <property type="match status" value="1"/>
</dbReference>
<dbReference type="RefSeq" id="WP_275472154.1">
    <property type="nucleotide sequence ID" value="NZ_JAPDSH010000008.1"/>
</dbReference>
<dbReference type="SUPFAM" id="SSF53187">
    <property type="entry name" value="Zn-dependent exopeptidases"/>
    <property type="match status" value="1"/>
</dbReference>
<dbReference type="PANTHER" id="PTHR30404:SF7">
    <property type="entry name" value="CELL WALL AMIDASE LYTH-RELATED"/>
    <property type="match status" value="1"/>
</dbReference>